<dbReference type="EMBL" id="LXQA010079202">
    <property type="protein sequence ID" value="MCI11191.1"/>
    <property type="molecule type" value="Genomic_DNA"/>
</dbReference>
<dbReference type="Proteomes" id="UP000265520">
    <property type="component" value="Unassembled WGS sequence"/>
</dbReference>
<organism evidence="2 3">
    <name type="scientific">Trifolium medium</name>
    <dbReference type="NCBI Taxonomy" id="97028"/>
    <lineage>
        <taxon>Eukaryota</taxon>
        <taxon>Viridiplantae</taxon>
        <taxon>Streptophyta</taxon>
        <taxon>Embryophyta</taxon>
        <taxon>Tracheophyta</taxon>
        <taxon>Spermatophyta</taxon>
        <taxon>Magnoliopsida</taxon>
        <taxon>eudicotyledons</taxon>
        <taxon>Gunneridae</taxon>
        <taxon>Pentapetalae</taxon>
        <taxon>rosids</taxon>
        <taxon>fabids</taxon>
        <taxon>Fabales</taxon>
        <taxon>Fabaceae</taxon>
        <taxon>Papilionoideae</taxon>
        <taxon>50 kb inversion clade</taxon>
        <taxon>NPAAA clade</taxon>
        <taxon>Hologalegina</taxon>
        <taxon>IRL clade</taxon>
        <taxon>Trifolieae</taxon>
        <taxon>Trifolium</taxon>
    </lineage>
</organism>
<evidence type="ECO:0000313" key="2">
    <source>
        <dbReference type="EMBL" id="MCI11191.1"/>
    </source>
</evidence>
<keyword evidence="3" id="KW-1185">Reference proteome</keyword>
<feature type="region of interest" description="Disordered" evidence="1">
    <location>
        <begin position="45"/>
        <end position="67"/>
    </location>
</feature>
<name>A0A392PGG8_9FABA</name>
<sequence length="67" mass="7034">MPLKPIEHAIAGLTRYGHLPPALLRTNANPAVAAAKANCAALSQPIAASHRSTSPRSRQDPARLTTL</sequence>
<reference evidence="2 3" key="1">
    <citation type="journal article" date="2018" name="Front. Plant Sci.">
        <title>Red Clover (Trifolium pratense) and Zigzag Clover (T. medium) - A Picture of Genomic Similarities and Differences.</title>
        <authorList>
            <person name="Dluhosova J."/>
            <person name="Istvanek J."/>
            <person name="Nedelnik J."/>
            <person name="Repkova J."/>
        </authorList>
    </citation>
    <scope>NUCLEOTIDE SEQUENCE [LARGE SCALE GENOMIC DNA]</scope>
    <source>
        <strain evidence="3">cv. 10/8</strain>
        <tissue evidence="2">Leaf</tissue>
    </source>
</reference>
<protein>
    <submittedName>
        <fullName evidence="2">Uncharacterized protein</fullName>
    </submittedName>
</protein>
<feature type="non-terminal residue" evidence="2">
    <location>
        <position position="67"/>
    </location>
</feature>
<evidence type="ECO:0000313" key="3">
    <source>
        <dbReference type="Proteomes" id="UP000265520"/>
    </source>
</evidence>
<evidence type="ECO:0000256" key="1">
    <source>
        <dbReference type="SAM" id="MobiDB-lite"/>
    </source>
</evidence>
<dbReference type="AlphaFoldDB" id="A0A392PGG8"/>
<accession>A0A392PGG8</accession>
<comment type="caution">
    <text evidence="2">The sequence shown here is derived from an EMBL/GenBank/DDBJ whole genome shotgun (WGS) entry which is preliminary data.</text>
</comment>
<proteinExistence type="predicted"/>